<keyword evidence="2" id="KW-1185">Reference proteome</keyword>
<reference evidence="2" key="1">
    <citation type="journal article" date="2019" name="Int. J. Syst. Evol. Microbiol.">
        <title>The Global Catalogue of Microorganisms (GCM) 10K type strain sequencing project: providing services to taxonomists for standard genome sequencing and annotation.</title>
        <authorList>
            <consortium name="The Broad Institute Genomics Platform"/>
            <consortium name="The Broad Institute Genome Sequencing Center for Infectious Disease"/>
            <person name="Wu L."/>
            <person name="Ma J."/>
        </authorList>
    </citation>
    <scope>NUCLEOTIDE SEQUENCE [LARGE SCALE GENOMIC DNA]</scope>
    <source>
        <strain evidence="2">JCM 15443</strain>
    </source>
</reference>
<proteinExistence type="predicted"/>
<dbReference type="EMBL" id="BMOM01000059">
    <property type="protein sequence ID" value="GGM22215.1"/>
    <property type="molecule type" value="Genomic_DNA"/>
</dbReference>
<evidence type="ECO:0000313" key="2">
    <source>
        <dbReference type="Proteomes" id="UP000661918"/>
    </source>
</evidence>
<dbReference type="Proteomes" id="UP000661918">
    <property type="component" value="Unassembled WGS sequence"/>
</dbReference>
<organism evidence="1 2">
    <name type="scientific">Deinococcus aerophilus</name>
    <dbReference type="NCBI Taxonomy" id="522488"/>
    <lineage>
        <taxon>Bacteria</taxon>
        <taxon>Thermotogati</taxon>
        <taxon>Deinococcota</taxon>
        <taxon>Deinococci</taxon>
        <taxon>Deinococcales</taxon>
        <taxon>Deinococcaceae</taxon>
        <taxon>Deinococcus</taxon>
    </lineage>
</organism>
<comment type="caution">
    <text evidence="1">The sequence shown here is derived from an EMBL/GenBank/DDBJ whole genome shotgun (WGS) entry which is preliminary data.</text>
</comment>
<evidence type="ECO:0008006" key="3">
    <source>
        <dbReference type="Google" id="ProtNLM"/>
    </source>
</evidence>
<name>A0ABQ2H176_9DEIO</name>
<protein>
    <recommendedName>
        <fullName evidence="3">Peptidase S8/S53 domain-containing protein</fullName>
    </recommendedName>
</protein>
<accession>A0ABQ2H176</accession>
<evidence type="ECO:0000313" key="1">
    <source>
        <dbReference type="EMBL" id="GGM22215.1"/>
    </source>
</evidence>
<gene>
    <name evidence="1" type="ORF">GCM10010841_32610</name>
</gene>
<sequence length="78" mass="8767">MQGATPEYYFVQEIDVEDGVNVAQFTEQRQKEYPAGSAIIAGAADTGTFDDRHTNKDKCDLFSCDLWDIFVKISVTVR</sequence>